<organism evidence="12 13">
    <name type="scientific">Gracilariopsis chorda</name>
    <dbReference type="NCBI Taxonomy" id="448386"/>
    <lineage>
        <taxon>Eukaryota</taxon>
        <taxon>Rhodophyta</taxon>
        <taxon>Florideophyceae</taxon>
        <taxon>Rhodymeniophycidae</taxon>
        <taxon>Gracilariales</taxon>
        <taxon>Gracilariaceae</taxon>
        <taxon>Gracilariopsis</taxon>
    </lineage>
</organism>
<dbReference type="EMBL" id="NBIV01000267">
    <property type="protein sequence ID" value="PXF40691.1"/>
    <property type="molecule type" value="Genomic_DNA"/>
</dbReference>
<dbReference type="OrthoDB" id="9984778at2759"/>
<evidence type="ECO:0000256" key="3">
    <source>
        <dbReference type="ARBA" id="ARBA00004906"/>
    </source>
</evidence>
<evidence type="ECO:0000259" key="11">
    <source>
        <dbReference type="Pfam" id="PF11145"/>
    </source>
</evidence>
<dbReference type="Pfam" id="PF11145">
    <property type="entry name" value="DUF2921"/>
    <property type="match status" value="1"/>
</dbReference>
<gene>
    <name evidence="12" type="ORF">BWQ96_09593</name>
</gene>
<feature type="transmembrane region" description="Helical" evidence="10">
    <location>
        <begin position="42"/>
        <end position="63"/>
    </location>
</feature>
<evidence type="ECO:0000256" key="6">
    <source>
        <dbReference type="ARBA" id="ARBA00022692"/>
    </source>
</evidence>
<evidence type="ECO:0000256" key="8">
    <source>
        <dbReference type="ARBA" id="ARBA00022989"/>
    </source>
</evidence>
<keyword evidence="5" id="KW-0808">Transferase</keyword>
<dbReference type="STRING" id="448386.A0A2V3IF66"/>
<feature type="transmembrane region" description="Helical" evidence="10">
    <location>
        <begin position="15"/>
        <end position="35"/>
    </location>
</feature>
<evidence type="ECO:0000256" key="5">
    <source>
        <dbReference type="ARBA" id="ARBA00022679"/>
    </source>
</evidence>
<dbReference type="Proteomes" id="UP000247409">
    <property type="component" value="Unassembled WGS sequence"/>
</dbReference>
<evidence type="ECO:0000313" key="13">
    <source>
        <dbReference type="Proteomes" id="UP000247409"/>
    </source>
</evidence>
<feature type="transmembrane region" description="Helical" evidence="10">
    <location>
        <begin position="75"/>
        <end position="93"/>
    </location>
</feature>
<evidence type="ECO:0000256" key="7">
    <source>
        <dbReference type="ARBA" id="ARBA00022786"/>
    </source>
</evidence>
<proteinExistence type="predicted"/>
<dbReference type="GO" id="GO:0012505">
    <property type="term" value="C:endomembrane system"/>
    <property type="evidence" value="ECO:0007669"/>
    <property type="project" value="UniProtKB-SubCell"/>
</dbReference>
<dbReference type="AlphaFoldDB" id="A0A2V3IF66"/>
<evidence type="ECO:0000256" key="4">
    <source>
        <dbReference type="ARBA" id="ARBA00012483"/>
    </source>
</evidence>
<comment type="catalytic activity">
    <reaction evidence="1">
        <text>S-ubiquitinyl-[E2 ubiquitin-conjugating enzyme]-L-cysteine + [acceptor protein]-L-lysine = [E2 ubiquitin-conjugating enzyme]-L-cysteine + N(6)-ubiquitinyl-[acceptor protein]-L-lysine.</text>
        <dbReference type="EC" id="2.3.2.27"/>
    </reaction>
</comment>
<comment type="pathway">
    <text evidence="3">Protein modification; protein ubiquitination.</text>
</comment>
<dbReference type="GO" id="GO:0061630">
    <property type="term" value="F:ubiquitin protein ligase activity"/>
    <property type="evidence" value="ECO:0007669"/>
    <property type="project" value="UniProtKB-EC"/>
</dbReference>
<keyword evidence="9 10" id="KW-0472">Membrane</keyword>
<evidence type="ECO:0000256" key="2">
    <source>
        <dbReference type="ARBA" id="ARBA00004127"/>
    </source>
</evidence>
<evidence type="ECO:0000256" key="1">
    <source>
        <dbReference type="ARBA" id="ARBA00000900"/>
    </source>
</evidence>
<reference evidence="12 13" key="1">
    <citation type="journal article" date="2018" name="Mol. Biol. Evol.">
        <title>Analysis of the draft genome of the red seaweed Gracilariopsis chorda provides insights into genome size evolution in Rhodophyta.</title>
        <authorList>
            <person name="Lee J."/>
            <person name="Yang E.C."/>
            <person name="Graf L."/>
            <person name="Yang J.H."/>
            <person name="Qiu H."/>
            <person name="Zel Zion U."/>
            <person name="Chan C.X."/>
            <person name="Stephens T.G."/>
            <person name="Weber A.P.M."/>
            <person name="Boo G.H."/>
            <person name="Boo S.M."/>
            <person name="Kim K.M."/>
            <person name="Shin Y."/>
            <person name="Jung M."/>
            <person name="Lee S.J."/>
            <person name="Yim H.S."/>
            <person name="Lee J.H."/>
            <person name="Bhattacharya D."/>
            <person name="Yoon H.S."/>
        </authorList>
    </citation>
    <scope>NUCLEOTIDE SEQUENCE [LARGE SCALE GENOMIC DNA]</scope>
    <source>
        <strain evidence="12 13">SKKU-2015</strain>
        <tissue evidence="12">Whole body</tissue>
    </source>
</reference>
<protein>
    <recommendedName>
        <fullName evidence="4">RING-type E3 ubiquitin transferase</fullName>
        <ecNumber evidence="4">2.3.2.27</ecNumber>
    </recommendedName>
</protein>
<evidence type="ECO:0000313" key="12">
    <source>
        <dbReference type="EMBL" id="PXF40691.1"/>
    </source>
</evidence>
<evidence type="ECO:0000256" key="10">
    <source>
        <dbReference type="SAM" id="Phobius"/>
    </source>
</evidence>
<dbReference type="EC" id="2.3.2.27" evidence="4"/>
<keyword evidence="8 10" id="KW-1133">Transmembrane helix</keyword>
<dbReference type="InterPro" id="IPR021319">
    <property type="entry name" value="DUF2921"/>
</dbReference>
<evidence type="ECO:0000256" key="9">
    <source>
        <dbReference type="ARBA" id="ARBA00023136"/>
    </source>
</evidence>
<comment type="caution">
    <text evidence="12">The sequence shown here is derived from an EMBL/GenBank/DDBJ whole genome shotgun (WGS) entry which is preliminary data.</text>
</comment>
<sequence>MLIGILLLYQLQNHMRFFVFALFSFWVPRIVLNAVEDHRLPLLPWYIIGTTVTRLAIPLYFWGCPYNVLHVQPQPALAIALVVWLSTQATILLSQYKFGSCWVIPKELLPEKYDYSRPIVVDDDSADLEAGASEDEMETRFPQWKRRAEDAQECFVRNR</sequence>
<name>A0A2V3IF66_9FLOR</name>
<comment type="subcellular location">
    <subcellularLocation>
        <location evidence="2">Endomembrane system</location>
        <topology evidence="2">Multi-pass membrane protein</topology>
    </subcellularLocation>
</comment>
<accession>A0A2V3IF66</accession>
<keyword evidence="7" id="KW-0833">Ubl conjugation pathway</keyword>
<keyword evidence="13" id="KW-1185">Reference proteome</keyword>
<keyword evidence="6 10" id="KW-0812">Transmembrane</keyword>
<feature type="domain" description="SWEET-like" evidence="11">
    <location>
        <begin position="1"/>
        <end position="107"/>
    </location>
</feature>